<feature type="transmembrane region" description="Helical" evidence="1">
    <location>
        <begin position="163"/>
        <end position="191"/>
    </location>
</feature>
<dbReference type="OMA" id="PRKQIGM"/>
<keyword evidence="1" id="KW-1133">Transmembrane helix</keyword>
<name>A0A0P1ACE0_PLAHL</name>
<protein>
    <recommendedName>
        <fullName evidence="4">Transmembrane protein</fullName>
    </recommendedName>
</protein>
<dbReference type="EMBL" id="CCYD01000321">
    <property type="protein sequence ID" value="CEG38382.1"/>
    <property type="molecule type" value="Genomic_DNA"/>
</dbReference>
<feature type="transmembrane region" description="Helical" evidence="1">
    <location>
        <begin position="120"/>
        <end position="138"/>
    </location>
</feature>
<feature type="transmembrane region" description="Helical" evidence="1">
    <location>
        <begin position="212"/>
        <end position="232"/>
    </location>
</feature>
<proteinExistence type="predicted"/>
<dbReference type="GeneID" id="36403515"/>
<evidence type="ECO:0000313" key="3">
    <source>
        <dbReference type="Proteomes" id="UP000054928"/>
    </source>
</evidence>
<keyword evidence="1" id="KW-0472">Membrane</keyword>
<dbReference type="Proteomes" id="UP000054928">
    <property type="component" value="Unassembled WGS sequence"/>
</dbReference>
<dbReference type="AlphaFoldDB" id="A0A0P1ACE0"/>
<sequence>MDPERPSVQSLRAQAEAKYESHSAALQQQFIEQERMSSYTDDAFECESPHAILTSSCGVGTHQHLDPQTTEGAGESSFQGVNLVNNLHVRGASDHDAHGGLVYGDLAQPRPEIILRRKRFAVLVVITAAVMSAIAAWLREGFVVEKRVPVVDAETKTDMVNSYIGLMMGFIESIIALGIEEIFPVFVVYLHNLRWYPGDDPATKKQSKLKKFALTIFIPAVMMAVSSSLSAVQANQKEDNSVVGSSNPATTTRFLSQQDMNLGESGLGDTILKTALARKVEPMQPVKTSRCPPTQKELFTEDTLLAASPKVIFGFPVKDWSIEFGNEWPFQEETQRCEISYNSAGGFADEAYMCEIMPLAMACDLWAQGKAHFFGSPSADIYSKLDSRPSSMGELFDHVVNSLLKAGLPLIKDANVDASFETRALSPSMKLQVMTLELPLRSTTNTTVVCSETSCSLLVPYSNAKLRFPRKQAGMAPGNTSNSVFVHGLTVVNSFNFEAAVVKRSLVLSFGRITWHFAQADKSECGYATSTKGECQVLHHQLGNSNRRLVLAKQWLPPYLQRESRNFHVSLVQLLEPKVRLHPGQLMFMEHLKSWPKDFICSATLDPYLRYIKNNHFYFNENVVETMAASALLYIFQNAKVVYAAHDVEAVNVQRQLVDTRVRRVRIFLTNTKVGNVCTWTGCGVLLLLTILVFVLPNERARLAPPRGGNARAERFVAVQTEQIYPNLIYKKRFLIGKTGEEIKFGEFVVESVGLHHRMEEDEQIFI</sequence>
<evidence type="ECO:0000256" key="1">
    <source>
        <dbReference type="SAM" id="Phobius"/>
    </source>
</evidence>
<accession>A0A0P1ACE0</accession>
<feature type="transmembrane region" description="Helical" evidence="1">
    <location>
        <begin position="679"/>
        <end position="697"/>
    </location>
</feature>
<reference evidence="3" key="1">
    <citation type="submission" date="2014-09" db="EMBL/GenBank/DDBJ databases">
        <authorList>
            <person name="Sharma Rahul"/>
            <person name="Thines Marco"/>
        </authorList>
    </citation>
    <scope>NUCLEOTIDE SEQUENCE [LARGE SCALE GENOMIC DNA]</scope>
</reference>
<keyword evidence="3" id="KW-1185">Reference proteome</keyword>
<evidence type="ECO:0008006" key="4">
    <source>
        <dbReference type="Google" id="ProtNLM"/>
    </source>
</evidence>
<evidence type="ECO:0000313" key="2">
    <source>
        <dbReference type="EMBL" id="CEG38382.1"/>
    </source>
</evidence>
<dbReference type="OrthoDB" id="164034at2759"/>
<keyword evidence="1" id="KW-0812">Transmembrane</keyword>
<dbReference type="RefSeq" id="XP_024574751.1">
    <property type="nucleotide sequence ID" value="XM_024723812.1"/>
</dbReference>
<organism evidence="2 3">
    <name type="scientific">Plasmopara halstedii</name>
    <name type="common">Downy mildew of sunflower</name>
    <dbReference type="NCBI Taxonomy" id="4781"/>
    <lineage>
        <taxon>Eukaryota</taxon>
        <taxon>Sar</taxon>
        <taxon>Stramenopiles</taxon>
        <taxon>Oomycota</taxon>
        <taxon>Peronosporomycetes</taxon>
        <taxon>Peronosporales</taxon>
        <taxon>Peronosporaceae</taxon>
        <taxon>Plasmopara</taxon>
    </lineage>
</organism>